<evidence type="ECO:0000256" key="2">
    <source>
        <dbReference type="ARBA" id="ARBA00022694"/>
    </source>
</evidence>
<reference evidence="8 9" key="1">
    <citation type="submission" date="2022-09" db="EMBL/GenBank/DDBJ databases">
        <title>Chelativorans salina sp. nov., a novel slightly halophilic bacterium isolated from a saline lake sediment enrichment.</title>
        <authorList>
            <person name="Gao L."/>
            <person name="Fang B.-Z."/>
            <person name="Li W.-J."/>
        </authorList>
    </citation>
    <scope>NUCLEOTIDE SEQUENCE [LARGE SCALE GENOMIC DNA]</scope>
    <source>
        <strain evidence="8 9">EGI FJ00035</strain>
    </source>
</reference>
<dbReference type="SUPFAM" id="SSF53098">
    <property type="entry name" value="Ribonuclease H-like"/>
    <property type="match status" value="1"/>
</dbReference>
<evidence type="ECO:0000256" key="4">
    <source>
        <dbReference type="ARBA" id="ARBA00022801"/>
    </source>
</evidence>
<dbReference type="InterPro" id="IPR036397">
    <property type="entry name" value="RNaseH_sf"/>
</dbReference>
<dbReference type="InterPro" id="IPR044876">
    <property type="entry name" value="HRDC_dom_sf"/>
</dbReference>
<dbReference type="PANTHER" id="PTHR47649:SF1">
    <property type="entry name" value="RIBONUCLEASE D"/>
    <property type="match status" value="1"/>
</dbReference>
<keyword evidence="5 6" id="KW-0269">Exonuclease</keyword>
<comment type="similarity">
    <text evidence="6">Belongs to the RNase D family.</text>
</comment>
<dbReference type="HAMAP" id="MF_01899">
    <property type="entry name" value="RNase_D"/>
    <property type="match status" value="1"/>
</dbReference>
<comment type="subcellular location">
    <subcellularLocation>
        <location evidence="6">Cytoplasm</location>
    </subcellularLocation>
</comment>
<dbReference type="InterPro" id="IPR051086">
    <property type="entry name" value="RNase_D-like"/>
</dbReference>
<feature type="domain" description="HRDC" evidence="7">
    <location>
        <begin position="208"/>
        <end position="289"/>
    </location>
</feature>
<dbReference type="Pfam" id="PF00570">
    <property type="entry name" value="HRDC"/>
    <property type="match status" value="1"/>
</dbReference>
<organism evidence="8 9">
    <name type="scientific">Chelativorans salis</name>
    <dbReference type="NCBI Taxonomy" id="2978478"/>
    <lineage>
        <taxon>Bacteria</taxon>
        <taxon>Pseudomonadati</taxon>
        <taxon>Pseudomonadota</taxon>
        <taxon>Alphaproteobacteria</taxon>
        <taxon>Hyphomicrobiales</taxon>
        <taxon>Phyllobacteriaceae</taxon>
        <taxon>Chelativorans</taxon>
    </lineage>
</organism>
<accession>A0ABT2LMU0</accession>
<comment type="catalytic activity">
    <reaction evidence="6">
        <text>Exonucleolytic cleavage that removes extra residues from the 3'-terminus of tRNA to produce 5'-mononucleotides.</text>
        <dbReference type="EC" id="3.1.13.5"/>
    </reaction>
</comment>
<dbReference type="Gene3D" id="1.10.150.80">
    <property type="entry name" value="HRDC domain"/>
    <property type="match status" value="1"/>
</dbReference>
<comment type="cofactor">
    <cofactor evidence="6">
        <name>a divalent metal cation</name>
        <dbReference type="ChEBI" id="CHEBI:60240"/>
    </cofactor>
</comment>
<dbReference type="SUPFAM" id="SSF47819">
    <property type="entry name" value="HRDC-like"/>
    <property type="match status" value="2"/>
</dbReference>
<sequence length="392" mass="44307">MELIKTRKELEKAVAALEKSDFITIDTEFIRETTFWPELCLIQMAAPGVTAMVDPLAPEMDLEPFFRLMANEKVTKVFHAARQDIEIIYNLGNLIPHPIFDTQVAAMVCGFGDSVSYDQLVYRTTGERLDKASRFTDWRHRPLSQKQLDYALADVTHLIPVYEYLEQELEREGRAHWLTEEMGVLTAPETYDPHPDDAWKRLKLRVRKPIEFAVLQQVAAWREREARERNVPRGRVLKDDAIYEIAQQQPEDVAALGRLRSIPRGWERSSPAAGLLKAVNAALALTKEELPRLPKPQHAPEGAAAAAELIKVLLKLVAEKEGVATKMLASSDDIDRLAADGEKAQVPALSGWRREVFGEEVLKLLRGEIALRFANRRIETFSPGEQVARAAE</sequence>
<keyword evidence="1 6" id="KW-0963">Cytoplasm</keyword>
<dbReference type="Gene3D" id="3.30.420.10">
    <property type="entry name" value="Ribonuclease H-like superfamily/Ribonuclease H"/>
    <property type="match status" value="1"/>
</dbReference>
<dbReference type="EMBL" id="JAOCZP010000003">
    <property type="protein sequence ID" value="MCT7375875.1"/>
    <property type="molecule type" value="Genomic_DNA"/>
</dbReference>
<name>A0ABT2LMU0_9HYPH</name>
<dbReference type="SMART" id="SM00474">
    <property type="entry name" value="35EXOc"/>
    <property type="match status" value="1"/>
</dbReference>
<keyword evidence="2 6" id="KW-0819">tRNA processing</keyword>
<dbReference type="CDD" id="cd06142">
    <property type="entry name" value="RNaseD_exo"/>
    <property type="match status" value="1"/>
</dbReference>
<evidence type="ECO:0000256" key="1">
    <source>
        <dbReference type="ARBA" id="ARBA00022490"/>
    </source>
</evidence>
<protein>
    <recommendedName>
        <fullName evidence="6">Ribonuclease D</fullName>
        <shortName evidence="6">RNase D</shortName>
        <ecNumber evidence="6">3.1.13.5</ecNumber>
    </recommendedName>
</protein>
<dbReference type="EC" id="3.1.13.5" evidence="6"/>
<evidence type="ECO:0000256" key="6">
    <source>
        <dbReference type="HAMAP-Rule" id="MF_01899"/>
    </source>
</evidence>
<evidence type="ECO:0000313" key="9">
    <source>
        <dbReference type="Proteomes" id="UP001320831"/>
    </source>
</evidence>
<dbReference type="InterPro" id="IPR012337">
    <property type="entry name" value="RNaseH-like_sf"/>
</dbReference>
<dbReference type="InterPro" id="IPR002562">
    <property type="entry name" value="3'-5'_exonuclease_dom"/>
</dbReference>
<dbReference type="RefSeq" id="WP_260903150.1">
    <property type="nucleotide sequence ID" value="NZ_JAOCZP010000003.1"/>
</dbReference>
<dbReference type="InterPro" id="IPR010997">
    <property type="entry name" value="HRDC-like_sf"/>
</dbReference>
<comment type="caution">
    <text evidence="8">The sequence shown here is derived from an EMBL/GenBank/DDBJ whole genome shotgun (WGS) entry which is preliminary data.</text>
</comment>
<evidence type="ECO:0000259" key="7">
    <source>
        <dbReference type="PROSITE" id="PS50967"/>
    </source>
</evidence>
<dbReference type="PANTHER" id="PTHR47649">
    <property type="entry name" value="RIBONUCLEASE D"/>
    <property type="match status" value="1"/>
</dbReference>
<comment type="function">
    <text evidence="6">Exonuclease involved in the 3' processing of various precursor tRNAs. Initiates hydrolysis at the 3'-terminus of an RNA molecule and releases 5'-mononucleotides.</text>
</comment>
<gene>
    <name evidence="6 8" type="primary">rnd</name>
    <name evidence="8" type="ORF">N5A92_12615</name>
</gene>
<evidence type="ECO:0000313" key="8">
    <source>
        <dbReference type="EMBL" id="MCT7375875.1"/>
    </source>
</evidence>
<keyword evidence="3 6" id="KW-0540">Nuclease</keyword>
<dbReference type="Proteomes" id="UP001320831">
    <property type="component" value="Unassembled WGS sequence"/>
</dbReference>
<proteinExistence type="inferred from homology"/>
<dbReference type="InterPro" id="IPR006292">
    <property type="entry name" value="RNase_D"/>
</dbReference>
<dbReference type="Pfam" id="PF01612">
    <property type="entry name" value="DNA_pol_A_exo1"/>
    <property type="match status" value="1"/>
</dbReference>
<dbReference type="NCBIfam" id="TIGR01388">
    <property type="entry name" value="rnd"/>
    <property type="match status" value="1"/>
</dbReference>
<dbReference type="GO" id="GO:0033890">
    <property type="term" value="F:ribonuclease D activity"/>
    <property type="evidence" value="ECO:0007669"/>
    <property type="project" value="UniProtKB-EC"/>
</dbReference>
<keyword evidence="9" id="KW-1185">Reference proteome</keyword>
<dbReference type="InterPro" id="IPR002121">
    <property type="entry name" value="HRDC_dom"/>
</dbReference>
<evidence type="ECO:0000256" key="5">
    <source>
        <dbReference type="ARBA" id="ARBA00022839"/>
    </source>
</evidence>
<evidence type="ECO:0000256" key="3">
    <source>
        <dbReference type="ARBA" id="ARBA00022722"/>
    </source>
</evidence>
<keyword evidence="4 6" id="KW-0378">Hydrolase</keyword>
<dbReference type="PROSITE" id="PS50967">
    <property type="entry name" value="HRDC"/>
    <property type="match status" value="1"/>
</dbReference>